<organism evidence="3 4">
    <name type="scientific">Azospirillum baldaniorum</name>
    <dbReference type="NCBI Taxonomy" id="1064539"/>
    <lineage>
        <taxon>Bacteria</taxon>
        <taxon>Pseudomonadati</taxon>
        <taxon>Pseudomonadota</taxon>
        <taxon>Alphaproteobacteria</taxon>
        <taxon>Rhodospirillales</taxon>
        <taxon>Azospirillaceae</taxon>
        <taxon>Azospirillum</taxon>
    </lineage>
</organism>
<keyword evidence="1" id="KW-0328">Glycosyltransferase</keyword>
<keyword evidence="2" id="KW-0808">Transferase</keyword>
<keyword evidence="3" id="KW-0614">Plasmid</keyword>
<geneLocation type="plasmid" evidence="3 4">
    <name>AZOBR_p3</name>
</geneLocation>
<dbReference type="GO" id="GO:0016020">
    <property type="term" value="C:membrane"/>
    <property type="evidence" value="ECO:0007669"/>
    <property type="project" value="InterPro"/>
</dbReference>
<protein>
    <recommendedName>
        <fullName evidence="5">Galactosyl transferase GMA12/MNN10 family protein</fullName>
    </recommendedName>
</protein>
<dbReference type="AlphaFoldDB" id="A0A9P1JYK7"/>
<proteinExistence type="predicted"/>
<dbReference type="PANTHER" id="PTHR31306:SF4">
    <property type="entry name" value="ALPHA-1,2-GALACTOSYLTRANSFERASE"/>
    <property type="match status" value="1"/>
</dbReference>
<gene>
    <name evidence="3" type="ORF">AZOBR_p310021</name>
</gene>
<name>A0A9P1JYK7_9PROT</name>
<evidence type="ECO:0000256" key="2">
    <source>
        <dbReference type="ARBA" id="ARBA00022679"/>
    </source>
</evidence>
<dbReference type="Gene3D" id="3.90.550.10">
    <property type="entry name" value="Spore Coat Polysaccharide Biosynthesis Protein SpsA, Chain A"/>
    <property type="match status" value="1"/>
</dbReference>
<evidence type="ECO:0008006" key="5">
    <source>
        <dbReference type="Google" id="ProtNLM"/>
    </source>
</evidence>
<dbReference type="EMBL" id="HE577330">
    <property type="protein sequence ID" value="CCD02279.1"/>
    <property type="molecule type" value="Genomic_DNA"/>
</dbReference>
<dbReference type="GO" id="GO:0006487">
    <property type="term" value="P:protein N-linked glycosylation"/>
    <property type="evidence" value="ECO:0007669"/>
    <property type="project" value="TreeGrafter"/>
</dbReference>
<sequence>MPIGENRHMPISSDTLVFSVALNHYDRIYDRNIASHRLYAARHGYDYVCVSRPAWTTVTEAVWLKIELLRSSLAKGYRWILFVDADCELRAAAPKVESVSKPDKAVYLAVGFSGNVNSGVIIARNDPAAVEFFDAVLEVSSRAVPEMDWGENGHVIHVARRSETVDHLDRRWNNNADPTLEDFVRHYSAGGPMRPLYCMGLTARAVQLAVRVRLKLLKVAGQHQVARAALPNRLSALGDRCRRLYPQL</sequence>
<dbReference type="PANTHER" id="PTHR31306">
    <property type="entry name" value="ALPHA-1,6-MANNOSYLTRANSFERASE MNN11-RELATED"/>
    <property type="match status" value="1"/>
</dbReference>
<evidence type="ECO:0000313" key="4">
    <source>
        <dbReference type="Proteomes" id="UP000007319"/>
    </source>
</evidence>
<dbReference type="Proteomes" id="UP000007319">
    <property type="component" value="Plasmid AZOBR_p3"/>
</dbReference>
<accession>A0A9P1JYK7</accession>
<keyword evidence="4" id="KW-1185">Reference proteome</keyword>
<dbReference type="InterPro" id="IPR008630">
    <property type="entry name" value="Glyco_trans_34"/>
</dbReference>
<evidence type="ECO:0000313" key="3">
    <source>
        <dbReference type="EMBL" id="CCD02279.1"/>
    </source>
</evidence>
<evidence type="ECO:0000256" key="1">
    <source>
        <dbReference type="ARBA" id="ARBA00022676"/>
    </source>
</evidence>
<dbReference type="KEGG" id="abs:AZOBR_p310021"/>
<dbReference type="InterPro" id="IPR029044">
    <property type="entry name" value="Nucleotide-diphossugar_trans"/>
</dbReference>
<reference evidence="3 4" key="1">
    <citation type="journal article" date="2011" name="PLoS Genet.">
        <title>Azospirillum genomes reveal transition of bacteria from aquatic to terrestrial environments.</title>
        <authorList>
            <person name="Wisniewski-Dye F."/>
            <person name="Borziak K."/>
            <person name="Khalsa-Moyers G."/>
            <person name="Alexandre G."/>
            <person name="Sukharnikov L.O."/>
            <person name="Wuichet K."/>
            <person name="Hurst G.B."/>
            <person name="McDonald W.H."/>
            <person name="Robertson J.S."/>
            <person name="Barbe V."/>
            <person name="Calteau A."/>
            <person name="Rouy Z."/>
            <person name="Mangenot S."/>
            <person name="Prigent-Combaret C."/>
            <person name="Normand P."/>
            <person name="Boyer M."/>
            <person name="Siguier P."/>
            <person name="Dessaux Y."/>
            <person name="Elmerich C."/>
            <person name="Condemine G."/>
            <person name="Krishnen G."/>
            <person name="Kennedy I."/>
            <person name="Paterson A.H."/>
            <person name="Gonzalez V."/>
            <person name="Mavingui P."/>
            <person name="Zhulin I.B."/>
        </authorList>
    </citation>
    <scope>NUCLEOTIDE SEQUENCE [LARGE SCALE GENOMIC DNA]</scope>
    <source>
        <strain evidence="3 4">Sp245</strain>
    </source>
</reference>
<dbReference type="GO" id="GO:0016757">
    <property type="term" value="F:glycosyltransferase activity"/>
    <property type="evidence" value="ECO:0007669"/>
    <property type="project" value="UniProtKB-KW"/>
</dbReference>